<sequence length="134" mass="15991">RWWEYVTTYNPSVVQNALKKFRTNMSQMMNRIKGLKAHQKNGFMIRILEIYNPYPHLKVAEKWIQKFNNELKRVEEPPVVMVVPVYAAFKGREKQLLWIDRLHPNARGYETIAKELEKTGYAPLLKKKFSGLRR</sequence>
<dbReference type="InterPro" id="IPR036514">
    <property type="entry name" value="SGNH_hydro_sf"/>
</dbReference>
<name>F5L5K2_CALTT</name>
<reference evidence="1 2" key="1">
    <citation type="journal article" date="2011" name="J. Bacteriol.">
        <title>Draft genome sequence of the thermoalkaliphilic Caldalkalibacillus thermarum strain TA2.A1.</title>
        <authorList>
            <person name="Kalamorz F."/>
            <person name="Keis S."/>
            <person name="McMillan D.G."/>
            <person name="Olsson K."/>
            <person name="Stanton J.A."/>
            <person name="Stockwell P."/>
            <person name="Black M.A."/>
            <person name="Klingeman D.M."/>
            <person name="Land M.L."/>
            <person name="Han C.S."/>
            <person name="Martin S.L."/>
            <person name="Becher S.A."/>
            <person name="Peddie C.J."/>
            <person name="Morgan H.W."/>
            <person name="Matthies D."/>
            <person name="Preiss L."/>
            <person name="Meier T."/>
            <person name="Brown S.D."/>
            <person name="Cook G.M."/>
        </authorList>
    </citation>
    <scope>NUCLEOTIDE SEQUENCE [LARGE SCALE GENOMIC DNA]</scope>
    <source>
        <strain evidence="1 2">TA2.A1</strain>
    </source>
</reference>
<evidence type="ECO:0000313" key="2">
    <source>
        <dbReference type="Proteomes" id="UP000010716"/>
    </source>
</evidence>
<dbReference type="RefSeq" id="WP_007503803.1">
    <property type="nucleotide sequence ID" value="NZ_AFCE01000108.1"/>
</dbReference>
<dbReference type="SUPFAM" id="SSF52266">
    <property type="entry name" value="SGNH hydrolase"/>
    <property type="match status" value="1"/>
</dbReference>
<dbReference type="Proteomes" id="UP000010716">
    <property type="component" value="Unassembled WGS sequence"/>
</dbReference>
<dbReference type="AlphaFoldDB" id="F5L5K2"/>
<protein>
    <submittedName>
        <fullName evidence="1">Lipolytic protein G-D-S-L family</fullName>
    </submittedName>
</protein>
<dbReference type="Gene3D" id="3.40.50.1110">
    <property type="entry name" value="SGNH hydrolase"/>
    <property type="match status" value="1"/>
</dbReference>
<organism evidence="1 2">
    <name type="scientific">Caldalkalibacillus thermarum (strain TA2.A1)</name>
    <dbReference type="NCBI Taxonomy" id="986075"/>
    <lineage>
        <taxon>Bacteria</taxon>
        <taxon>Bacillati</taxon>
        <taxon>Bacillota</taxon>
        <taxon>Bacilli</taxon>
        <taxon>Bacillales</taxon>
        <taxon>Bacillaceae</taxon>
        <taxon>Caldalkalibacillus</taxon>
    </lineage>
</organism>
<proteinExistence type="predicted"/>
<dbReference type="eggNOG" id="COG2755">
    <property type="taxonomic scope" value="Bacteria"/>
</dbReference>
<evidence type="ECO:0000313" key="1">
    <source>
        <dbReference type="EMBL" id="EGL83400.1"/>
    </source>
</evidence>
<gene>
    <name evidence="1" type="ORF">CathTA2_1065</name>
</gene>
<feature type="non-terminal residue" evidence="1">
    <location>
        <position position="1"/>
    </location>
</feature>
<dbReference type="CDD" id="cd00229">
    <property type="entry name" value="SGNH_hydrolase"/>
    <property type="match status" value="1"/>
</dbReference>
<comment type="caution">
    <text evidence="1">The sequence shown here is derived from an EMBL/GenBank/DDBJ whole genome shotgun (WGS) entry which is preliminary data.</text>
</comment>
<dbReference type="EMBL" id="AFCE01000108">
    <property type="protein sequence ID" value="EGL83400.1"/>
    <property type="molecule type" value="Genomic_DNA"/>
</dbReference>
<accession>F5L5K2</accession>